<evidence type="ECO:0000313" key="1">
    <source>
        <dbReference type="EMBL" id="CAL8133469.1"/>
    </source>
</evidence>
<dbReference type="SUPFAM" id="SSF48576">
    <property type="entry name" value="Terpenoid synthases"/>
    <property type="match status" value="1"/>
</dbReference>
<dbReference type="InterPro" id="IPR008949">
    <property type="entry name" value="Isoprenoid_synthase_dom_sf"/>
</dbReference>
<organism evidence="1 2">
    <name type="scientific">Orchesella dallaii</name>
    <dbReference type="NCBI Taxonomy" id="48710"/>
    <lineage>
        <taxon>Eukaryota</taxon>
        <taxon>Metazoa</taxon>
        <taxon>Ecdysozoa</taxon>
        <taxon>Arthropoda</taxon>
        <taxon>Hexapoda</taxon>
        <taxon>Collembola</taxon>
        <taxon>Entomobryomorpha</taxon>
        <taxon>Entomobryoidea</taxon>
        <taxon>Orchesellidae</taxon>
        <taxon>Orchesellinae</taxon>
        <taxon>Orchesella</taxon>
    </lineage>
</organism>
<sequence>MEKFGKVYIRRNSDDNHDELELVKSARFSNLDHKWYDNDGSIHSEYNRNMGKKFSVSFKSNQLDKHGHSIHFEGNIHVPYNLGDILEQDFEGIDKTEKEDIDLVRSYNLISGNITEDKTRQIMEATFLAACYPGCKLRDAKMQRLYNLAFFMFDDHMETFFTVLKFNQLNEFIKLAHKILYQKLGTIKIDHSSFPTIPESLLDYLKYIQFYEKELSILENGTDRGKYIREGTVEYLHATCLETSQEWNENWGENFDKAQNELRVTTSGAWISLELGAFDAKIEVQEEIRNTFLFKWFVRLYTQHTSWTNDVVSYGKEVKIDRACCNTVYLLHNYGGLSLQDAMQEVLGKNSSVFNITC</sequence>
<dbReference type="Proteomes" id="UP001642540">
    <property type="component" value="Unassembled WGS sequence"/>
</dbReference>
<gene>
    <name evidence="1" type="ORF">ODALV1_LOCUS25083</name>
</gene>
<dbReference type="Pfam" id="PF19086">
    <property type="entry name" value="Terpene_syn_C_2"/>
    <property type="match status" value="1"/>
</dbReference>
<reference evidence="1 2" key="1">
    <citation type="submission" date="2024-08" db="EMBL/GenBank/DDBJ databases">
        <authorList>
            <person name="Cucini C."/>
            <person name="Frati F."/>
        </authorList>
    </citation>
    <scope>NUCLEOTIDE SEQUENCE [LARGE SCALE GENOMIC DNA]</scope>
</reference>
<evidence type="ECO:0000313" key="2">
    <source>
        <dbReference type="Proteomes" id="UP001642540"/>
    </source>
</evidence>
<name>A0ABP1RR98_9HEXA</name>
<proteinExistence type="predicted"/>
<keyword evidence="2" id="KW-1185">Reference proteome</keyword>
<dbReference type="Gene3D" id="1.10.600.10">
    <property type="entry name" value="Farnesyl Diphosphate Synthase"/>
    <property type="match status" value="1"/>
</dbReference>
<dbReference type="EMBL" id="CAXLJM020000099">
    <property type="protein sequence ID" value="CAL8133469.1"/>
    <property type="molecule type" value="Genomic_DNA"/>
</dbReference>
<accession>A0ABP1RR98</accession>
<comment type="caution">
    <text evidence="1">The sequence shown here is derived from an EMBL/GenBank/DDBJ whole genome shotgun (WGS) entry which is preliminary data.</text>
</comment>
<protein>
    <submittedName>
        <fullName evidence="1">Uncharacterized protein</fullName>
    </submittedName>
</protein>